<evidence type="ECO:0000256" key="2">
    <source>
        <dbReference type="SAM" id="Phobius"/>
    </source>
</evidence>
<protein>
    <submittedName>
        <fullName evidence="3">Uncharacterized protein</fullName>
    </submittedName>
</protein>
<name>A0A4R6SNE5_LABRH</name>
<dbReference type="EMBL" id="SNXZ01000001">
    <property type="protein sequence ID" value="TDQ05858.1"/>
    <property type="molecule type" value="Genomic_DNA"/>
</dbReference>
<sequence length="269" mass="28848">MKRPTTGRRHPRSGSIPVTELIRKRPAKLDVPQEHRALANALVLASTESVKDKPTSHRRPQARSAQLARVAGLGLAACVLCGSVTLAAVITSHRDQTAAPANHKLEITGEQALLPDSFTTIANQTPAPIKPEVPGQVQDTATGSFPYTPGSTSTTPAPAKVERHQPKASSAVQLVREFYELIATDPAQAFLLLAPEAFDADFTRFVEAWSSVTDVRVVEMREQKDGSVISVVSMRMADGSRLRLEQLLRTGGGGELRIVGAELLSAQHG</sequence>
<feature type="compositionally biased region" description="Basic residues" evidence="1">
    <location>
        <begin position="1"/>
        <end position="12"/>
    </location>
</feature>
<keyword evidence="2" id="KW-0812">Transmembrane</keyword>
<proteinExistence type="predicted"/>
<keyword evidence="4" id="KW-1185">Reference proteome</keyword>
<reference evidence="3 4" key="1">
    <citation type="submission" date="2019-03" db="EMBL/GenBank/DDBJ databases">
        <title>Genomic Encyclopedia of Type Strains, Phase IV (KMG-IV): sequencing the most valuable type-strain genomes for metagenomic binning, comparative biology and taxonomic classification.</title>
        <authorList>
            <person name="Goeker M."/>
        </authorList>
    </citation>
    <scope>NUCLEOTIDE SEQUENCE [LARGE SCALE GENOMIC DNA]</scope>
    <source>
        <strain evidence="3 4">DSM 45361</strain>
    </source>
</reference>
<dbReference type="Proteomes" id="UP000295444">
    <property type="component" value="Unassembled WGS sequence"/>
</dbReference>
<comment type="caution">
    <text evidence="3">The sequence shown here is derived from an EMBL/GenBank/DDBJ whole genome shotgun (WGS) entry which is preliminary data.</text>
</comment>
<feature type="region of interest" description="Disordered" evidence="1">
    <location>
        <begin position="1"/>
        <end position="21"/>
    </location>
</feature>
<dbReference type="AlphaFoldDB" id="A0A4R6SNE5"/>
<organism evidence="3 4">
    <name type="scientific">Labedaea rhizosphaerae</name>
    <dbReference type="NCBI Taxonomy" id="598644"/>
    <lineage>
        <taxon>Bacteria</taxon>
        <taxon>Bacillati</taxon>
        <taxon>Actinomycetota</taxon>
        <taxon>Actinomycetes</taxon>
        <taxon>Pseudonocardiales</taxon>
        <taxon>Pseudonocardiaceae</taxon>
        <taxon>Labedaea</taxon>
    </lineage>
</organism>
<keyword evidence="2" id="KW-0472">Membrane</keyword>
<evidence type="ECO:0000313" key="3">
    <source>
        <dbReference type="EMBL" id="TDQ05858.1"/>
    </source>
</evidence>
<feature type="transmembrane region" description="Helical" evidence="2">
    <location>
        <begin position="67"/>
        <end position="90"/>
    </location>
</feature>
<accession>A0A4R6SNE5</accession>
<keyword evidence="2" id="KW-1133">Transmembrane helix</keyword>
<evidence type="ECO:0000256" key="1">
    <source>
        <dbReference type="SAM" id="MobiDB-lite"/>
    </source>
</evidence>
<gene>
    <name evidence="3" type="ORF">EV186_1011836</name>
</gene>
<evidence type="ECO:0000313" key="4">
    <source>
        <dbReference type="Proteomes" id="UP000295444"/>
    </source>
</evidence>